<evidence type="ECO:0000259" key="1">
    <source>
        <dbReference type="Pfam" id="PF13966"/>
    </source>
</evidence>
<dbReference type="InParanoid" id="A0A5E4G0B6"/>
<gene>
    <name evidence="2" type="ORF">ALMOND_2B016243</name>
</gene>
<dbReference type="Gramene" id="VVA33100">
    <property type="protein sequence ID" value="VVA33100"/>
    <property type="gene ID" value="Prudul26B016243"/>
</dbReference>
<reference evidence="3" key="1">
    <citation type="journal article" date="2020" name="Plant J.">
        <title>Transposons played a major role in the diversification between the closely related almond and peach genomes: results from the almond genome sequence.</title>
        <authorList>
            <person name="Alioto T."/>
            <person name="Alexiou K.G."/>
            <person name="Bardil A."/>
            <person name="Barteri F."/>
            <person name="Castanera R."/>
            <person name="Cruz F."/>
            <person name="Dhingra A."/>
            <person name="Duval H."/>
            <person name="Fernandez I Marti A."/>
            <person name="Frias L."/>
            <person name="Galan B."/>
            <person name="Garcia J.L."/>
            <person name="Howad W."/>
            <person name="Gomez-Garrido J."/>
            <person name="Gut M."/>
            <person name="Julca I."/>
            <person name="Morata J."/>
            <person name="Puigdomenech P."/>
            <person name="Ribeca P."/>
            <person name="Rubio Cabetas M.J."/>
            <person name="Vlasova A."/>
            <person name="Wirthensohn M."/>
            <person name="Garcia-Mas J."/>
            <person name="Gabaldon T."/>
            <person name="Casacuberta J.M."/>
            <person name="Arus P."/>
        </authorList>
    </citation>
    <scope>NUCLEOTIDE SEQUENCE [LARGE SCALE GENOMIC DNA]</scope>
    <source>
        <strain evidence="3">cv. Texas</strain>
    </source>
</reference>
<evidence type="ECO:0000313" key="2">
    <source>
        <dbReference type="EMBL" id="VVA33100.1"/>
    </source>
</evidence>
<dbReference type="EMBL" id="CABIKO010000274">
    <property type="protein sequence ID" value="VVA33100.1"/>
    <property type="molecule type" value="Genomic_DNA"/>
</dbReference>
<dbReference type="Proteomes" id="UP000327085">
    <property type="component" value="Chromosome 6"/>
</dbReference>
<evidence type="ECO:0000313" key="3">
    <source>
        <dbReference type="Proteomes" id="UP000327085"/>
    </source>
</evidence>
<dbReference type="AlphaFoldDB" id="A0A5E4G0B6"/>
<feature type="domain" description="Reverse transcriptase zinc-binding" evidence="1">
    <location>
        <begin position="85"/>
        <end position="153"/>
    </location>
</feature>
<protein>
    <submittedName>
        <fullName evidence="2">PREDICTED: ribonuclease H At1g65750</fullName>
    </submittedName>
</protein>
<dbReference type="Pfam" id="PF13966">
    <property type="entry name" value="zf-RVT"/>
    <property type="match status" value="1"/>
</dbReference>
<dbReference type="InterPro" id="IPR026960">
    <property type="entry name" value="RVT-Znf"/>
</dbReference>
<name>A0A5E4G0B6_PRUDU</name>
<sequence>MLKASRLVQIYGDAWIPYRRIFTAQTAPRVPMNTKVSTLISASGRWDVPKNLALYYGRYAVKSGYWAALEYQNFALSHTSISTGSSSSQKLWKHIWKMKVPAKIQHFLWRFALNGISTKAVLFHRKIAMDVTCFCCSTSCETAIHALRDCPAIRPVM</sequence>
<proteinExistence type="predicted"/>
<organism evidence="2 3">
    <name type="scientific">Prunus dulcis</name>
    <name type="common">Almond</name>
    <name type="synonym">Amygdalus dulcis</name>
    <dbReference type="NCBI Taxonomy" id="3755"/>
    <lineage>
        <taxon>Eukaryota</taxon>
        <taxon>Viridiplantae</taxon>
        <taxon>Streptophyta</taxon>
        <taxon>Embryophyta</taxon>
        <taxon>Tracheophyta</taxon>
        <taxon>Spermatophyta</taxon>
        <taxon>Magnoliopsida</taxon>
        <taxon>eudicotyledons</taxon>
        <taxon>Gunneridae</taxon>
        <taxon>Pentapetalae</taxon>
        <taxon>rosids</taxon>
        <taxon>fabids</taxon>
        <taxon>Rosales</taxon>
        <taxon>Rosaceae</taxon>
        <taxon>Amygdaloideae</taxon>
        <taxon>Amygdaleae</taxon>
        <taxon>Prunus</taxon>
    </lineage>
</organism>
<accession>A0A5E4G0B6</accession>